<dbReference type="RefSeq" id="WP_084856882.1">
    <property type="nucleotide sequence ID" value="NZ_JAOTEI010000004.1"/>
</dbReference>
<evidence type="ECO:0000313" key="2">
    <source>
        <dbReference type="EMBL" id="ORL63785.1"/>
    </source>
</evidence>
<sequence length="153" mass="17207">MRTVHVIYCLLLLTSPAAMALDATTLSNDQLHRLARELEPRAGSSQWQQLWQNMRRAGYFNSRPGQLHLAIPQAQLPALARQTLTEADQAAPLDTARVRYRKDFSPRVIGRRDAERFSALCLEVDWRAVPQSLAHAPKAYLGMVGLLQGYPCL</sequence>
<feature type="chain" id="PRO_5012236382" evidence="1">
    <location>
        <begin position="21"/>
        <end position="153"/>
    </location>
</feature>
<proteinExistence type="predicted"/>
<accession>A0A1X0ZVT1</accession>
<feature type="signal peptide" evidence="1">
    <location>
        <begin position="1"/>
        <end position="20"/>
    </location>
</feature>
<comment type="caution">
    <text evidence="2">The sequence shown here is derived from an EMBL/GenBank/DDBJ whole genome shotgun (WGS) entry which is preliminary data.</text>
</comment>
<dbReference type="Proteomes" id="UP000193675">
    <property type="component" value="Unassembled WGS sequence"/>
</dbReference>
<dbReference type="EMBL" id="NBWC01000016">
    <property type="protein sequence ID" value="ORL63785.1"/>
    <property type="molecule type" value="Genomic_DNA"/>
</dbReference>
<protein>
    <submittedName>
        <fullName evidence="2">Uncharacterized protein</fullName>
    </submittedName>
</protein>
<reference evidence="2 3" key="1">
    <citation type="submission" date="2017-04" db="EMBL/GenBank/DDBJ databases">
        <title>Presence of VIM-2 positive Pseudomonas species in chickens and their surrounding environment.</title>
        <authorList>
            <person name="Zhang R."/>
        </authorList>
    </citation>
    <scope>NUCLEOTIDE SEQUENCE [LARGE SCALE GENOMIC DNA]</scope>
    <source>
        <strain evidence="2 3">DZ-C18</strain>
    </source>
</reference>
<name>A0A1X0ZVT1_PSEPU</name>
<dbReference type="AlphaFoldDB" id="A0A1X0ZVT1"/>
<gene>
    <name evidence="2" type="ORF">B7H17_13745</name>
</gene>
<organism evidence="2 3">
    <name type="scientific">Pseudomonas putida</name>
    <name type="common">Arthrobacter siderocapsulatus</name>
    <dbReference type="NCBI Taxonomy" id="303"/>
    <lineage>
        <taxon>Bacteria</taxon>
        <taxon>Pseudomonadati</taxon>
        <taxon>Pseudomonadota</taxon>
        <taxon>Gammaproteobacteria</taxon>
        <taxon>Pseudomonadales</taxon>
        <taxon>Pseudomonadaceae</taxon>
        <taxon>Pseudomonas</taxon>
    </lineage>
</organism>
<keyword evidence="1" id="KW-0732">Signal</keyword>
<evidence type="ECO:0000256" key="1">
    <source>
        <dbReference type="SAM" id="SignalP"/>
    </source>
</evidence>
<evidence type="ECO:0000313" key="3">
    <source>
        <dbReference type="Proteomes" id="UP000193675"/>
    </source>
</evidence>